<reference evidence="1" key="1">
    <citation type="submission" date="2021-02" db="EMBL/GenBank/DDBJ databases">
        <authorList>
            <consortium name="DOE Joint Genome Institute"/>
            <person name="Ahrendt S."/>
            <person name="Looney B.P."/>
            <person name="Miyauchi S."/>
            <person name="Morin E."/>
            <person name="Drula E."/>
            <person name="Courty P.E."/>
            <person name="Chicoki N."/>
            <person name="Fauchery L."/>
            <person name="Kohler A."/>
            <person name="Kuo A."/>
            <person name="Labutti K."/>
            <person name="Pangilinan J."/>
            <person name="Lipzen A."/>
            <person name="Riley R."/>
            <person name="Andreopoulos W."/>
            <person name="He G."/>
            <person name="Johnson J."/>
            <person name="Barry K.W."/>
            <person name="Grigoriev I.V."/>
            <person name="Nagy L."/>
            <person name="Hibbett D."/>
            <person name="Henrissat B."/>
            <person name="Matheny P.B."/>
            <person name="Labbe J."/>
            <person name="Martin F."/>
        </authorList>
    </citation>
    <scope>NUCLEOTIDE SEQUENCE</scope>
    <source>
        <strain evidence="1">EC-137</strain>
    </source>
</reference>
<proteinExistence type="predicted"/>
<keyword evidence="2" id="KW-1185">Reference proteome</keyword>
<accession>A0ACB8QDX0</accession>
<dbReference type="Proteomes" id="UP000814128">
    <property type="component" value="Unassembled WGS sequence"/>
</dbReference>
<gene>
    <name evidence="1" type="ORF">K488DRAFT_55566</name>
</gene>
<evidence type="ECO:0000313" key="2">
    <source>
        <dbReference type="Proteomes" id="UP000814128"/>
    </source>
</evidence>
<evidence type="ECO:0000313" key="1">
    <source>
        <dbReference type="EMBL" id="KAI0029808.1"/>
    </source>
</evidence>
<reference evidence="1" key="2">
    <citation type="journal article" date="2022" name="New Phytol.">
        <title>Evolutionary transition to the ectomycorrhizal habit in the genomes of a hyperdiverse lineage of mushroom-forming fungi.</title>
        <authorList>
            <person name="Looney B."/>
            <person name="Miyauchi S."/>
            <person name="Morin E."/>
            <person name="Drula E."/>
            <person name="Courty P.E."/>
            <person name="Kohler A."/>
            <person name="Kuo A."/>
            <person name="LaButti K."/>
            <person name="Pangilinan J."/>
            <person name="Lipzen A."/>
            <person name="Riley R."/>
            <person name="Andreopoulos W."/>
            <person name="He G."/>
            <person name="Johnson J."/>
            <person name="Nolan M."/>
            <person name="Tritt A."/>
            <person name="Barry K.W."/>
            <person name="Grigoriev I.V."/>
            <person name="Nagy L.G."/>
            <person name="Hibbett D."/>
            <person name="Henrissat B."/>
            <person name="Matheny P.B."/>
            <person name="Labbe J."/>
            <person name="Martin F.M."/>
        </authorList>
    </citation>
    <scope>NUCLEOTIDE SEQUENCE</scope>
    <source>
        <strain evidence="1">EC-137</strain>
    </source>
</reference>
<comment type="caution">
    <text evidence="1">The sequence shown here is derived from an EMBL/GenBank/DDBJ whole genome shotgun (WGS) entry which is preliminary data.</text>
</comment>
<organism evidence="1 2">
    <name type="scientific">Vararia minispora EC-137</name>
    <dbReference type="NCBI Taxonomy" id="1314806"/>
    <lineage>
        <taxon>Eukaryota</taxon>
        <taxon>Fungi</taxon>
        <taxon>Dikarya</taxon>
        <taxon>Basidiomycota</taxon>
        <taxon>Agaricomycotina</taxon>
        <taxon>Agaricomycetes</taxon>
        <taxon>Russulales</taxon>
        <taxon>Lachnocladiaceae</taxon>
        <taxon>Vararia</taxon>
    </lineage>
</organism>
<name>A0ACB8QDX0_9AGAM</name>
<protein>
    <submittedName>
        <fullName evidence="1">Uncharacterized protein</fullName>
    </submittedName>
</protein>
<sequence length="1556" mass="169731">MQPNGSWPPYSAHPPPLHSTPGLIDNFSIDAIELNADIPTDPYGAPSVYSDNIVFNLPSHPPLVPVQAPPPVYHYPNPHPVQTPGPNPDLHPLTIRVPPRSPAMQLRNRKNSMASASQASGSVYDERMDPDAEGEEFHDEDAEGEDDDEQPAPPPREYVRSRSGRRILKASYQESESEDAADIEEPPPPQDLADEDADGTPDEDDEPAPRRPGLRSRRATHAHAPPSPSDEGDAPRYATRLRSKKPEPLRSQLLVPGPSARALRAARAARRSQRATSAPTRPSSSRRLRTRRSARDEADADGYIDEPEDEGGSSDAEMDDAAPSSEPAEPEPGDGDLIVGGEDEDDAGVEVIDNDDGKPYALRQRRQVNYAIPPPLEEIPTAPPKPKKSQRSAVRKGPGWSANGTELGRFLGLPGPDDSDSDAPTRMPGRGGLGAGGPAFAGGLGAAPANLADLATAAGGPSNFGKVGDAALADADPLGVNQNVTFDEVGGLDDHINSLKEMTLLPLLYPEVFQRFGLTPPRGVLFHGPPGTGKTLLARALAASTRSNGKGISFFMRKGADVLSKWVGEAERQLRLLFEEARNCQPSIIFFDEIDGLAPVRSSKQDQIHASIVSTLLALMDGMDGRGQVVVIGATNRPDAVDPALRRPGRFDREFYFPLPNLAARERILGIMTRKWEGWDEEQGKEKVRGLAKLTKGYGGADLRALCTEAALNAVQRRYPQIYKSNDRLLLKPETIGVELRDFMISVKKIVPSSARSSASVASPLPVQLEPLLADHLERVKAALDRLMPPNKKRTALEEAEWEDEGPEGALERELMLQSMETLRVFRPRLVLYGTSGMGQSYVATAALHHLEGYHVQNLDLGTLLGDATRSPEAAIVQLFVEAKRHQPSVIYIPSLSGWCAAVSDTARSTVQSMLNTLAPTDPVLLLAVVDGPFFALPRDVRAWFGPTRETRLELTHPTEMQRDAFFAGLLKDVRRPPNEFPDGVKRKKRVLEVLPVAPPLEPRKPSPAELAAQAESDGKLLTLLKFRLNPILVELKKKHKRFCKPATEEYQFPLPVQPPVVEANVVVDLTQLPNGDGTVDKHGVAQGQTPVATDGTTIANQAQAQLQLPPPPPPPQPLPPQPQLFDIDLEKVHRELFNDRYLTPLAFLEDIEKIVHNARVCAEQDGDRFVRAQTMYNAAELCIQDFDAGFRAECERMAARERQRRAERRKERELARASARQSAERERASQEAEMGLRRSARANGLEPEFTVGDPLLLERRLKRQRSEVPSAEGEGSGAGRTGEEPAAKRSRVSSEVGDVVMGPAQNLFEVTHHTETLAISLTDAATTTFALDASSALSGAPAAGLSNTTAAPTQPKTRAAGFDPTLLNPASPTDRFIRPQGAVPSEPMQGGPSIQAAPYMQDAVAAFEFGQPSKSPTPRPLSGAQNMPLEARRQELGTDTPHSEQPQPQADAPAQTQEKEKEHTPILMEIERTPSPLPEFRIDVDALDDLRTKLARDTTDLNVEQLEQLRAAALAAVWRHRQAWDRAELVVELRRLVGEFVEEVRLDMGEDAMGL</sequence>
<dbReference type="EMBL" id="MU273655">
    <property type="protein sequence ID" value="KAI0029808.1"/>
    <property type="molecule type" value="Genomic_DNA"/>
</dbReference>